<name>A0AAV2GM76_9ROSI</name>
<gene>
    <name evidence="1" type="ORF">LTRI10_LOCUS51160</name>
</gene>
<reference evidence="1 2" key="1">
    <citation type="submission" date="2024-04" db="EMBL/GenBank/DDBJ databases">
        <authorList>
            <person name="Fracassetti M."/>
        </authorList>
    </citation>
    <scope>NUCLEOTIDE SEQUENCE [LARGE SCALE GENOMIC DNA]</scope>
</reference>
<organism evidence="1 2">
    <name type="scientific">Linum trigynum</name>
    <dbReference type="NCBI Taxonomy" id="586398"/>
    <lineage>
        <taxon>Eukaryota</taxon>
        <taxon>Viridiplantae</taxon>
        <taxon>Streptophyta</taxon>
        <taxon>Embryophyta</taxon>
        <taxon>Tracheophyta</taxon>
        <taxon>Spermatophyta</taxon>
        <taxon>Magnoliopsida</taxon>
        <taxon>eudicotyledons</taxon>
        <taxon>Gunneridae</taxon>
        <taxon>Pentapetalae</taxon>
        <taxon>rosids</taxon>
        <taxon>fabids</taxon>
        <taxon>Malpighiales</taxon>
        <taxon>Linaceae</taxon>
        <taxon>Linum</taxon>
    </lineage>
</organism>
<proteinExistence type="predicted"/>
<sequence length="93" mass="10367">MSRWDNNPPRSAIQSLDLAWMAIDWMLIWFRFGSIADTESGEFSFGINNTKLPSTKPLIANSNTGGENSLFPSRITSASIATKPAIFGRKLRF</sequence>
<keyword evidence="2" id="KW-1185">Reference proteome</keyword>
<dbReference type="Proteomes" id="UP001497516">
    <property type="component" value="Chromosome 9"/>
</dbReference>
<evidence type="ECO:0000313" key="1">
    <source>
        <dbReference type="EMBL" id="CAL1411825.1"/>
    </source>
</evidence>
<dbReference type="AlphaFoldDB" id="A0AAV2GM76"/>
<evidence type="ECO:0000313" key="2">
    <source>
        <dbReference type="Proteomes" id="UP001497516"/>
    </source>
</evidence>
<protein>
    <submittedName>
        <fullName evidence="1">Uncharacterized protein</fullName>
    </submittedName>
</protein>
<accession>A0AAV2GM76</accession>
<dbReference type="EMBL" id="OZ034822">
    <property type="protein sequence ID" value="CAL1411825.1"/>
    <property type="molecule type" value="Genomic_DNA"/>
</dbReference>